<proteinExistence type="predicted"/>
<evidence type="ECO:0000313" key="2">
    <source>
        <dbReference type="Proteomes" id="UP001318401"/>
    </source>
</evidence>
<dbReference type="Pfam" id="PF11746">
    <property type="entry name" value="DUF3303"/>
    <property type="match status" value="1"/>
</dbReference>
<evidence type="ECO:0008006" key="3">
    <source>
        <dbReference type="Google" id="ProtNLM"/>
    </source>
</evidence>
<dbReference type="InterPro" id="IPR021734">
    <property type="entry name" value="DUF3303"/>
</dbReference>
<evidence type="ECO:0000313" key="1">
    <source>
        <dbReference type="EMBL" id="NPT29524.1"/>
    </source>
</evidence>
<gene>
    <name evidence="1" type="ORF">DDR56_02865</name>
</gene>
<dbReference type="RefSeq" id="WP_125746183.1">
    <property type="nucleotide sequence ID" value="NZ_CP034367.1"/>
</dbReference>
<comment type="caution">
    <text evidence="1">The sequence shown here is derived from an EMBL/GenBank/DDBJ whole genome shotgun (WGS) entry which is preliminary data.</text>
</comment>
<dbReference type="EMBL" id="QDKN01000001">
    <property type="protein sequence ID" value="NPT29524.1"/>
    <property type="molecule type" value="Genomic_DNA"/>
</dbReference>
<dbReference type="Proteomes" id="UP001318401">
    <property type="component" value="Unassembled WGS sequence"/>
</dbReference>
<name>A0ABX2B825_9GAMM</name>
<protein>
    <recommendedName>
        <fullName evidence="3">DUF3303 domain-containing protein</fullName>
    </recommendedName>
</protein>
<accession>A0ABX2B825</accession>
<reference evidence="1 2" key="1">
    <citation type="submission" date="2018-04" db="EMBL/GenBank/DDBJ databases">
        <authorList>
            <person name="Li G."/>
            <person name="Du W."/>
            <person name="Bai Y."/>
        </authorList>
    </citation>
    <scope>NUCLEOTIDE SEQUENCE [LARGE SCALE GENOMIC DNA]</scope>
    <source>
        <strain evidence="1 2">YYYZ-3</strain>
    </source>
</reference>
<sequence>MKQYMVIEQFKPDCTDAVYERLSRKGRMLPPELHFVNSWVNKELGICYQLMETSDFRLFSVWTQHWSDLIKFDIVPVDALSQSQKMLNK</sequence>
<organism evidence="1 2">
    <name type="scientific">Vreelandella venusta</name>
    <dbReference type="NCBI Taxonomy" id="44935"/>
    <lineage>
        <taxon>Bacteria</taxon>
        <taxon>Pseudomonadati</taxon>
        <taxon>Pseudomonadota</taxon>
        <taxon>Gammaproteobacteria</taxon>
        <taxon>Oceanospirillales</taxon>
        <taxon>Halomonadaceae</taxon>
        <taxon>Vreelandella</taxon>
    </lineage>
</organism>
<keyword evidence="2" id="KW-1185">Reference proteome</keyword>